<dbReference type="InterPro" id="IPR001387">
    <property type="entry name" value="Cro/C1-type_HTH"/>
</dbReference>
<dbReference type="CDD" id="cd00093">
    <property type="entry name" value="HTH_XRE"/>
    <property type="match status" value="1"/>
</dbReference>
<reference evidence="3" key="1">
    <citation type="journal article" date="2019" name="Int. J. Syst. Evol. Microbiol.">
        <title>The Global Catalogue of Microorganisms (GCM) 10K type strain sequencing project: providing services to taxonomists for standard genome sequencing and annotation.</title>
        <authorList>
            <consortium name="The Broad Institute Genomics Platform"/>
            <consortium name="The Broad Institute Genome Sequencing Center for Infectious Disease"/>
            <person name="Wu L."/>
            <person name="Ma J."/>
        </authorList>
    </citation>
    <scope>NUCLEOTIDE SEQUENCE [LARGE SCALE GENOMIC DNA]</scope>
    <source>
        <strain evidence="3">KCTC 12848</strain>
    </source>
</reference>
<sequence length="288" mass="32138">MDDENAAERSPLDAKSELGDELKRLRVAARTSREDTARMLKCSLDKVGKFERGASAVSHAELMDLLDLYGMTDPEQREALASLGVVARRRGPRTLYGSVVPVKLRQFFRVEETARRIRSHLPELIPGLCQTEGYARAVLASNTALTPAEVDVLVKARLERGEERLFGSRPVHLSLVMPESAFRIMVGGPDVMREQLHRLIELAELPNMEIRQLRATKGAVHGRNVQFSILTPSRGRRTVVYLENLTDGIWVDDQPRVDRYLAAYEQLIGAADSVEETVKALARVAADL</sequence>
<dbReference type="RefSeq" id="WP_344036427.1">
    <property type="nucleotide sequence ID" value="NZ_BAAAKE010000005.1"/>
</dbReference>
<evidence type="ECO:0000313" key="2">
    <source>
        <dbReference type="EMBL" id="MFC5053571.1"/>
    </source>
</evidence>
<accession>A0ABV9XTY3</accession>
<feature type="domain" description="DUF5753" evidence="1">
    <location>
        <begin position="104"/>
        <end position="283"/>
    </location>
</feature>
<keyword evidence="3" id="KW-1185">Reference proteome</keyword>
<name>A0ABV9XTY3_9PSEU</name>
<organism evidence="2 3">
    <name type="scientific">Saccharothrix xinjiangensis</name>
    <dbReference type="NCBI Taxonomy" id="204798"/>
    <lineage>
        <taxon>Bacteria</taxon>
        <taxon>Bacillati</taxon>
        <taxon>Actinomycetota</taxon>
        <taxon>Actinomycetes</taxon>
        <taxon>Pseudonocardiales</taxon>
        <taxon>Pseudonocardiaceae</taxon>
        <taxon>Saccharothrix</taxon>
    </lineage>
</organism>
<dbReference type="Proteomes" id="UP001595833">
    <property type="component" value="Unassembled WGS sequence"/>
</dbReference>
<evidence type="ECO:0000259" key="1">
    <source>
        <dbReference type="Pfam" id="PF19054"/>
    </source>
</evidence>
<dbReference type="InterPro" id="IPR043917">
    <property type="entry name" value="DUF5753"/>
</dbReference>
<dbReference type="Pfam" id="PF19054">
    <property type="entry name" value="DUF5753"/>
    <property type="match status" value="1"/>
</dbReference>
<dbReference type="Pfam" id="PF13560">
    <property type="entry name" value="HTH_31"/>
    <property type="match status" value="1"/>
</dbReference>
<protein>
    <submittedName>
        <fullName evidence="2">Helix-turn-helix domain-containing protein</fullName>
    </submittedName>
</protein>
<comment type="caution">
    <text evidence="2">The sequence shown here is derived from an EMBL/GenBank/DDBJ whole genome shotgun (WGS) entry which is preliminary data.</text>
</comment>
<dbReference type="SUPFAM" id="SSF47413">
    <property type="entry name" value="lambda repressor-like DNA-binding domains"/>
    <property type="match status" value="1"/>
</dbReference>
<dbReference type="InterPro" id="IPR010982">
    <property type="entry name" value="Lambda_DNA-bd_dom_sf"/>
</dbReference>
<evidence type="ECO:0000313" key="3">
    <source>
        <dbReference type="Proteomes" id="UP001595833"/>
    </source>
</evidence>
<proteinExistence type="predicted"/>
<gene>
    <name evidence="2" type="ORF">ACFPFM_07350</name>
</gene>
<dbReference type="EMBL" id="JBHSJB010000007">
    <property type="protein sequence ID" value="MFC5053571.1"/>
    <property type="molecule type" value="Genomic_DNA"/>
</dbReference>
<dbReference type="Gene3D" id="1.10.260.40">
    <property type="entry name" value="lambda repressor-like DNA-binding domains"/>
    <property type="match status" value="1"/>
</dbReference>